<dbReference type="AlphaFoldDB" id="A0A0H4WY49"/>
<dbReference type="Proteomes" id="UP000009026">
    <property type="component" value="Chromosome"/>
</dbReference>
<sequence>MSTPTIETAVFVLAASQLLVPLLQGLLSRRQAKHEAAVEQVPLLVERLGAVADGVRDIKAELRRVGEHDSMLKQVDLRLKALESWQAEARPQLARASSDTHLLMGERSARQMQHAANVVAAQDAGRSRP</sequence>
<keyword evidence="1" id="KW-0472">Membrane</keyword>
<name>A0A0H4WY49_9BACT</name>
<dbReference type="PATRIC" id="fig|1297742.4.peg.3459"/>
<keyword evidence="1" id="KW-1133">Transmembrane helix</keyword>
<protein>
    <submittedName>
        <fullName evidence="2">Uncharacterized protein</fullName>
    </submittedName>
</protein>
<dbReference type="RefSeq" id="WP_002640560.1">
    <property type="nucleotide sequence ID" value="NZ_CP012109.1"/>
</dbReference>
<feature type="transmembrane region" description="Helical" evidence="1">
    <location>
        <begin position="6"/>
        <end position="27"/>
    </location>
</feature>
<keyword evidence="1" id="KW-0812">Transmembrane</keyword>
<accession>A0A0H4WY49</accession>
<proteinExistence type="predicted"/>
<dbReference type="EMBL" id="CP012109">
    <property type="protein sequence ID" value="AKQ66518.1"/>
    <property type="molecule type" value="Genomic_DNA"/>
</dbReference>
<evidence type="ECO:0000313" key="2">
    <source>
        <dbReference type="EMBL" id="AKQ66518.1"/>
    </source>
</evidence>
<reference evidence="2 3" key="1">
    <citation type="journal article" date="2016" name="PLoS ONE">
        <title>Complete Genome Sequence and Comparative Genomics of a Novel Myxobacterium Myxococcus hansupus.</title>
        <authorList>
            <person name="Sharma G."/>
            <person name="Narwani T."/>
            <person name="Subramanian S."/>
        </authorList>
    </citation>
    <scope>NUCLEOTIDE SEQUENCE [LARGE SCALE GENOMIC DNA]</scope>
    <source>
        <strain evidence="3">mixupus</strain>
    </source>
</reference>
<keyword evidence="3" id="KW-1185">Reference proteome</keyword>
<evidence type="ECO:0000313" key="3">
    <source>
        <dbReference type="Proteomes" id="UP000009026"/>
    </source>
</evidence>
<organism evidence="2 3">
    <name type="scientific">Pseudomyxococcus hansupus</name>
    <dbReference type="NCBI Taxonomy" id="1297742"/>
    <lineage>
        <taxon>Bacteria</taxon>
        <taxon>Pseudomonadati</taxon>
        <taxon>Myxococcota</taxon>
        <taxon>Myxococcia</taxon>
        <taxon>Myxococcales</taxon>
        <taxon>Cystobacterineae</taxon>
        <taxon>Myxococcaceae</taxon>
        <taxon>Pseudomyxococcus</taxon>
    </lineage>
</organism>
<gene>
    <name evidence="2" type="ORF">A176_003430</name>
</gene>
<evidence type="ECO:0000256" key="1">
    <source>
        <dbReference type="SAM" id="Phobius"/>
    </source>
</evidence>
<dbReference type="KEGG" id="mym:A176_003430"/>